<feature type="compositionally biased region" description="Basic and acidic residues" evidence="8">
    <location>
        <begin position="472"/>
        <end position="491"/>
    </location>
</feature>
<feature type="non-terminal residue" evidence="9">
    <location>
        <position position="1"/>
    </location>
</feature>
<organism evidence="9 10">
    <name type="scientific">Brassica cretica</name>
    <name type="common">Mustard</name>
    <dbReference type="NCBI Taxonomy" id="69181"/>
    <lineage>
        <taxon>Eukaryota</taxon>
        <taxon>Viridiplantae</taxon>
        <taxon>Streptophyta</taxon>
        <taxon>Embryophyta</taxon>
        <taxon>Tracheophyta</taxon>
        <taxon>Spermatophyta</taxon>
        <taxon>Magnoliopsida</taxon>
        <taxon>eudicotyledons</taxon>
        <taxon>Gunneridae</taxon>
        <taxon>Pentapetalae</taxon>
        <taxon>rosids</taxon>
        <taxon>malvids</taxon>
        <taxon>Brassicales</taxon>
        <taxon>Brassicaceae</taxon>
        <taxon>Brassiceae</taxon>
        <taxon>Brassica</taxon>
    </lineage>
</organism>
<feature type="compositionally biased region" description="Polar residues" evidence="8">
    <location>
        <begin position="742"/>
        <end position="753"/>
    </location>
</feature>
<keyword evidence="2" id="KW-0132">Cell division</keyword>
<evidence type="ECO:0000256" key="6">
    <source>
        <dbReference type="ARBA" id="ARBA00023242"/>
    </source>
</evidence>
<feature type="compositionally biased region" description="Basic and acidic residues" evidence="8">
    <location>
        <begin position="755"/>
        <end position="780"/>
    </location>
</feature>
<accession>A0ABQ7FAC3</accession>
<comment type="subcellular location">
    <subcellularLocation>
        <location evidence="1">Nucleus</location>
    </subcellularLocation>
</comment>
<feature type="compositionally biased region" description="Basic and acidic residues" evidence="8">
    <location>
        <begin position="534"/>
        <end position="545"/>
    </location>
</feature>
<evidence type="ECO:0000256" key="1">
    <source>
        <dbReference type="ARBA" id="ARBA00004123"/>
    </source>
</evidence>
<dbReference type="Pfam" id="PF20168">
    <property type="entry name" value="PDS5"/>
    <property type="match status" value="1"/>
</dbReference>
<dbReference type="InterPro" id="IPR016024">
    <property type="entry name" value="ARM-type_fold"/>
</dbReference>
<feature type="compositionally biased region" description="Polar residues" evidence="8">
    <location>
        <begin position="492"/>
        <end position="504"/>
    </location>
</feature>
<name>A0ABQ7FAC3_BRACR</name>
<keyword evidence="3" id="KW-0227">DNA damage</keyword>
<keyword evidence="6" id="KW-0539">Nucleus</keyword>
<proteinExistence type="predicted"/>
<dbReference type="PANTHER" id="PTHR12663:SF35">
    <property type="entry name" value="TUDOR DOMAIN-CONTAINING PROTEIN"/>
    <property type="match status" value="1"/>
</dbReference>
<evidence type="ECO:0000313" key="10">
    <source>
        <dbReference type="Proteomes" id="UP000266723"/>
    </source>
</evidence>
<keyword evidence="5" id="KW-0234">DNA repair</keyword>
<feature type="compositionally biased region" description="Basic and acidic residues" evidence="8">
    <location>
        <begin position="810"/>
        <end position="839"/>
    </location>
</feature>
<evidence type="ECO:0000256" key="8">
    <source>
        <dbReference type="SAM" id="MobiDB-lite"/>
    </source>
</evidence>
<evidence type="ECO:0000256" key="7">
    <source>
        <dbReference type="ARBA" id="ARBA00023306"/>
    </source>
</evidence>
<gene>
    <name evidence="9" type="ORF">DY000_02045483</name>
</gene>
<keyword evidence="4" id="KW-0498">Mitosis</keyword>
<feature type="compositionally biased region" description="Basic residues" evidence="8">
    <location>
        <begin position="394"/>
        <end position="404"/>
    </location>
</feature>
<evidence type="ECO:0000256" key="3">
    <source>
        <dbReference type="ARBA" id="ARBA00022763"/>
    </source>
</evidence>
<dbReference type="CDD" id="cd20404">
    <property type="entry name" value="Tudor_Agenet_AtEML-like"/>
    <property type="match status" value="1"/>
</dbReference>
<feature type="region of interest" description="Disordered" evidence="8">
    <location>
        <begin position="302"/>
        <end position="546"/>
    </location>
</feature>
<dbReference type="InterPro" id="IPR039776">
    <property type="entry name" value="Pds5"/>
</dbReference>
<dbReference type="PANTHER" id="PTHR12663">
    <property type="entry name" value="ANDROGEN INDUCED INHIBITOR OF PROLIFERATION AS3 / PDS5-RELATED"/>
    <property type="match status" value="1"/>
</dbReference>
<protein>
    <recommendedName>
        <fullName evidence="11">Tudor domain-containing protein</fullName>
    </recommendedName>
</protein>
<dbReference type="Gene3D" id="2.30.30.140">
    <property type="match status" value="1"/>
</dbReference>
<keyword evidence="10" id="KW-1185">Reference proteome</keyword>
<keyword evidence="7" id="KW-0131">Cell cycle</keyword>
<evidence type="ECO:0000256" key="4">
    <source>
        <dbReference type="ARBA" id="ARBA00022776"/>
    </source>
</evidence>
<dbReference type="SUPFAM" id="SSF48371">
    <property type="entry name" value="ARM repeat"/>
    <property type="match status" value="1"/>
</dbReference>
<reference evidence="9 10" key="1">
    <citation type="journal article" date="2020" name="BMC Genomics">
        <title>Intraspecific diversification of the crop wild relative Brassica cretica Lam. using demographic model selection.</title>
        <authorList>
            <person name="Kioukis A."/>
            <person name="Michalopoulou V.A."/>
            <person name="Briers L."/>
            <person name="Pirintsos S."/>
            <person name="Studholme D.J."/>
            <person name="Pavlidis P."/>
            <person name="Sarris P.F."/>
        </authorList>
    </citation>
    <scope>NUCLEOTIDE SEQUENCE [LARGE SCALE GENOMIC DNA]</scope>
    <source>
        <strain evidence="10">cv. PFS-1207/04</strain>
    </source>
</reference>
<feature type="compositionally biased region" description="Basic and acidic residues" evidence="8">
    <location>
        <begin position="701"/>
        <end position="741"/>
    </location>
</feature>
<sequence length="847" mass="94378">SCMFNTAYYKRALQTEEELSEALLNAGKNLLKPPSSTKALLHLLNEAEGQLSKLVQDPIAAVQNALRPLMKALVSAHLLRNRDSDVRVYVVSCLTEIMRITAPEVPCNDDQMKEIFKMTVRAFGKLADTSCHSYKKAVGVLDTVSRVRLSLVMLDLECDDLILKMFRQFLKTIRPNHPESVLLSMEAIMVTVIHESEEVPMDLLEILLAAVNKESQDFSPVASWLAEKVLITCACKLQPCIIEALKSTRTSLEMYSPVVLAICQGEAEAHIVVKPKQVEGQLDFRLSNKGYMSKRIARCGTRAHGDDKARDGNDLKQVQPGSTDAETESGLIRRRGREFNSLMNPEEGYPFKTSSSQKVQEKELGDSSLGKLTAKKASLPSEVGQTNQSVASSKARKGSRKRSRSKIEETNLGAGSLAALVSKKQIVKKDDPEEDFMESDLEKPEDSIKTAAKSSKKERAQNGSAKASAKKPLAESKRVEDSGKKPVHSESKSASMDSHILQSSKNKKKISRAITPPRKESEQTAKSHHKRKRTAGEEVESHNSELGEELVGKRLKVWWPLDKKFYEGVIKSYSSRQKKHVNLSYCCSLQVSYTDGDVENLDLKKERWEMIQDNSSSSDEKEIDLPDSTLLSDIRRRQKTMKRKNVCKNVELSSSSDVRSSKKKKSDPVANSTKLKGVSNEQESREKQNLKSSKATNAEIGRTKGRTEERQRVTRSMHQESEKDCDDKEEPETKAGGEELKSTTNKSNAISETDGQEHKVAKEPAAKADGVERESAKELNEEPNTEVQGRESAKEIPACTTLIEEEDMSEESHRSVPETGKVENEDDQRVVKEETDKAEVGTIRVSV</sequence>
<evidence type="ECO:0000256" key="5">
    <source>
        <dbReference type="ARBA" id="ARBA00023204"/>
    </source>
</evidence>
<feature type="region of interest" description="Disordered" evidence="8">
    <location>
        <begin position="642"/>
        <end position="847"/>
    </location>
</feature>
<evidence type="ECO:0008006" key="11">
    <source>
        <dbReference type="Google" id="ProtNLM"/>
    </source>
</evidence>
<comment type="caution">
    <text evidence="9">The sequence shown here is derived from an EMBL/GenBank/DDBJ whole genome shotgun (WGS) entry which is preliminary data.</text>
</comment>
<dbReference type="EMBL" id="QGKV02000297">
    <property type="protein sequence ID" value="KAF3611719.1"/>
    <property type="molecule type" value="Genomic_DNA"/>
</dbReference>
<evidence type="ECO:0000313" key="9">
    <source>
        <dbReference type="EMBL" id="KAF3611719.1"/>
    </source>
</evidence>
<feature type="compositionally biased region" description="Basic and acidic residues" evidence="8">
    <location>
        <begin position="303"/>
        <end position="314"/>
    </location>
</feature>
<dbReference type="Proteomes" id="UP000266723">
    <property type="component" value="Unassembled WGS sequence"/>
</dbReference>
<evidence type="ECO:0000256" key="2">
    <source>
        <dbReference type="ARBA" id="ARBA00022618"/>
    </source>
</evidence>